<reference evidence="1 2" key="1">
    <citation type="submission" date="2017-04" db="EMBL/GenBank/DDBJ databases">
        <title>Whole genome sequence of Bdellovibrio bacteriovorus strain SSB218315.</title>
        <authorList>
            <person name="Oyedara O."/>
            <person name="Rodriguez-Perez M.A."/>
        </authorList>
    </citation>
    <scope>NUCLEOTIDE SEQUENCE [LARGE SCALE GENOMIC DNA]</scope>
    <source>
        <strain evidence="1 2">SSB218315</strain>
    </source>
</reference>
<accession>A0A1Z3N7I7</accession>
<protein>
    <submittedName>
        <fullName evidence="1">Uncharacterized protein</fullName>
    </submittedName>
</protein>
<dbReference type="RefSeq" id="WP_088564923.1">
    <property type="nucleotide sequence ID" value="NZ_CP020946.1"/>
</dbReference>
<proteinExistence type="predicted"/>
<dbReference type="Proteomes" id="UP000197003">
    <property type="component" value="Chromosome"/>
</dbReference>
<sequence>MKAASGVLILSLMFADVALAKVNVLICSIGQSYTFKVYEGQNIVDLWEMASSMGRPIGEDTIIKKEEGPGTLMITLKNTGVIKLDFNNIYKEGRGTWSHNGTLDAKLADEPYYNSNGVAEVESCYTETYR</sequence>
<gene>
    <name evidence="1" type="ORF">B9G79_07240</name>
</gene>
<name>A0A1Z3N7I7_BDEBC</name>
<evidence type="ECO:0000313" key="2">
    <source>
        <dbReference type="Proteomes" id="UP000197003"/>
    </source>
</evidence>
<evidence type="ECO:0000313" key="1">
    <source>
        <dbReference type="EMBL" id="ASD63381.1"/>
    </source>
</evidence>
<dbReference type="AlphaFoldDB" id="A0A1Z3N7I7"/>
<organism evidence="1 2">
    <name type="scientific">Bdellovibrio bacteriovorus</name>
    <dbReference type="NCBI Taxonomy" id="959"/>
    <lineage>
        <taxon>Bacteria</taxon>
        <taxon>Pseudomonadati</taxon>
        <taxon>Bdellovibrionota</taxon>
        <taxon>Bdellovibrionia</taxon>
        <taxon>Bdellovibrionales</taxon>
        <taxon>Pseudobdellovibrionaceae</taxon>
        <taxon>Bdellovibrio</taxon>
    </lineage>
</organism>
<dbReference type="OrthoDB" id="9864776at2"/>
<dbReference type="EMBL" id="CP020946">
    <property type="protein sequence ID" value="ASD63381.1"/>
    <property type="molecule type" value="Genomic_DNA"/>
</dbReference>